<evidence type="ECO:0000313" key="4">
    <source>
        <dbReference type="Proteomes" id="UP000667802"/>
    </source>
</evidence>
<gene>
    <name evidence="3" type="ORF">G7B40_016395</name>
</gene>
<sequence>MSNNFLNKLSRRQTLNLAGAGGVAAATAFMFDSHVIAKDRKKKLPRFIQEWTDIQNTNDAAALTSLYTEDGVIEAIPFKQRIEGKNDILSFYQGVFKTLTNITIEIVNGFATDEWAACDYNFIATNIGLVSTPSALNKTFNVRSSSLFILKDNKIKYYNENFDISEILVQVGVISSSPFSITSCQYQTTQQQ</sequence>
<proteinExistence type="predicted"/>
<feature type="transmembrane region" description="Helical" evidence="1">
    <location>
        <begin position="15"/>
        <end position="37"/>
    </location>
</feature>
<dbReference type="AlphaFoldDB" id="A0AAP5IBP9"/>
<keyword evidence="4" id="KW-1185">Reference proteome</keyword>
<organism evidence="3 4">
    <name type="scientific">Aetokthonos hydrillicola Thurmond2011</name>
    <dbReference type="NCBI Taxonomy" id="2712845"/>
    <lineage>
        <taxon>Bacteria</taxon>
        <taxon>Bacillati</taxon>
        <taxon>Cyanobacteriota</taxon>
        <taxon>Cyanophyceae</taxon>
        <taxon>Nostocales</taxon>
        <taxon>Hapalosiphonaceae</taxon>
        <taxon>Aetokthonos</taxon>
    </lineage>
</organism>
<keyword evidence="1" id="KW-1133">Transmembrane helix</keyword>
<evidence type="ECO:0000256" key="1">
    <source>
        <dbReference type="SAM" id="Phobius"/>
    </source>
</evidence>
<dbReference type="EMBL" id="JAALHA020000007">
    <property type="protein sequence ID" value="MDR9896130.1"/>
    <property type="molecule type" value="Genomic_DNA"/>
</dbReference>
<dbReference type="Proteomes" id="UP000667802">
    <property type="component" value="Unassembled WGS sequence"/>
</dbReference>
<keyword evidence="1" id="KW-0472">Membrane</keyword>
<accession>A0AAP5IBP9</accession>
<dbReference type="SUPFAM" id="SSF54427">
    <property type="entry name" value="NTF2-like"/>
    <property type="match status" value="1"/>
</dbReference>
<dbReference type="Pfam" id="PF12680">
    <property type="entry name" value="SnoaL_2"/>
    <property type="match status" value="1"/>
</dbReference>
<feature type="domain" description="SnoaL-like" evidence="2">
    <location>
        <begin position="48"/>
        <end position="157"/>
    </location>
</feature>
<reference evidence="4" key="1">
    <citation type="journal article" date="2021" name="Science">
        <title>Hunting the eagle killer: A cyanobacterial neurotoxin causes vacuolar myelinopathy.</title>
        <authorList>
            <person name="Breinlinger S."/>
            <person name="Phillips T.J."/>
            <person name="Haram B.N."/>
            <person name="Mares J."/>
            <person name="Martinez Yerena J.A."/>
            <person name="Hrouzek P."/>
            <person name="Sobotka R."/>
            <person name="Henderson W.M."/>
            <person name="Schmieder P."/>
            <person name="Williams S.M."/>
            <person name="Lauderdale J.D."/>
            <person name="Wilde H.D."/>
            <person name="Gerrin W."/>
            <person name="Kust A."/>
            <person name="Washington J.W."/>
            <person name="Wagner C."/>
            <person name="Geier B."/>
            <person name="Liebeke M."/>
            <person name="Enke H."/>
            <person name="Niedermeyer T.H.J."/>
            <person name="Wilde S.B."/>
        </authorList>
    </citation>
    <scope>NUCLEOTIDE SEQUENCE [LARGE SCALE GENOMIC DNA]</scope>
    <source>
        <strain evidence="4">Thurmond2011</strain>
    </source>
</reference>
<comment type="caution">
    <text evidence="3">The sequence shown here is derived from an EMBL/GenBank/DDBJ whole genome shotgun (WGS) entry which is preliminary data.</text>
</comment>
<dbReference type="InterPro" id="IPR037401">
    <property type="entry name" value="SnoaL-like"/>
</dbReference>
<dbReference type="InterPro" id="IPR032710">
    <property type="entry name" value="NTF2-like_dom_sf"/>
</dbReference>
<protein>
    <submittedName>
        <fullName evidence="3">Nuclear transport factor 2 family protein</fullName>
    </submittedName>
</protein>
<dbReference type="InterPro" id="IPR006311">
    <property type="entry name" value="TAT_signal"/>
</dbReference>
<evidence type="ECO:0000313" key="3">
    <source>
        <dbReference type="EMBL" id="MDR9896130.1"/>
    </source>
</evidence>
<evidence type="ECO:0000259" key="2">
    <source>
        <dbReference type="Pfam" id="PF12680"/>
    </source>
</evidence>
<dbReference type="PROSITE" id="PS51318">
    <property type="entry name" value="TAT"/>
    <property type="match status" value="1"/>
</dbReference>
<dbReference type="Gene3D" id="3.10.450.50">
    <property type="match status" value="1"/>
</dbReference>
<dbReference type="RefSeq" id="WP_208346154.1">
    <property type="nucleotide sequence ID" value="NZ_CAWQFN010000902.1"/>
</dbReference>
<keyword evidence="1" id="KW-0812">Transmembrane</keyword>
<name>A0AAP5IBP9_9CYAN</name>